<dbReference type="STRING" id="31965.AWH51_12185"/>
<sequence length="83" mass="8904">MWSAPGRVNLIGEHVDYAGGMRVPVLRSVQEREVRRVSSAALAPTSSIETIATAVRARFGEETDWASPDLSIGTPSDGTGRHL</sequence>
<organism evidence="4 5">
    <name type="scientific">Clavibacter tessellarius</name>
    <dbReference type="NCBI Taxonomy" id="31965"/>
    <lineage>
        <taxon>Bacteria</taxon>
        <taxon>Bacillati</taxon>
        <taxon>Actinomycetota</taxon>
        <taxon>Actinomycetes</taxon>
        <taxon>Micrococcales</taxon>
        <taxon>Microbacteriaceae</taxon>
        <taxon>Clavibacter</taxon>
    </lineage>
</organism>
<dbReference type="EMBL" id="LQXA01000036">
    <property type="protein sequence ID" value="KZC94664.1"/>
    <property type="molecule type" value="Genomic_DNA"/>
</dbReference>
<dbReference type="AlphaFoldDB" id="A0A154V0F5"/>
<evidence type="ECO:0000256" key="1">
    <source>
        <dbReference type="ARBA" id="ARBA00022741"/>
    </source>
</evidence>
<feature type="domain" description="Galactokinase N-terminal" evidence="3">
    <location>
        <begin position="1"/>
        <end position="24"/>
    </location>
</feature>
<comment type="caution">
    <text evidence="4">The sequence shown here is derived from an EMBL/GenBank/DDBJ whole genome shotgun (WGS) entry which is preliminary data.</text>
</comment>
<evidence type="ECO:0000313" key="5">
    <source>
        <dbReference type="Proteomes" id="UP000076218"/>
    </source>
</evidence>
<evidence type="ECO:0000256" key="2">
    <source>
        <dbReference type="ARBA" id="ARBA00022840"/>
    </source>
</evidence>
<dbReference type="InterPro" id="IPR019741">
    <property type="entry name" value="Galactokinase_CS"/>
</dbReference>
<dbReference type="PROSITE" id="PS00106">
    <property type="entry name" value="GALACTOKINASE"/>
    <property type="match status" value="1"/>
</dbReference>
<dbReference type="SUPFAM" id="SSF54211">
    <property type="entry name" value="Ribosomal protein S5 domain 2-like"/>
    <property type="match status" value="1"/>
</dbReference>
<dbReference type="GO" id="GO:0005524">
    <property type="term" value="F:ATP binding"/>
    <property type="evidence" value="ECO:0007669"/>
    <property type="project" value="UniProtKB-KW"/>
</dbReference>
<protein>
    <recommendedName>
        <fullName evidence="3">Galactokinase N-terminal domain-containing protein</fullName>
    </recommendedName>
</protein>
<proteinExistence type="predicted"/>
<dbReference type="Pfam" id="PF10509">
    <property type="entry name" value="GalKase_gal_bdg"/>
    <property type="match status" value="1"/>
</dbReference>
<keyword evidence="2" id="KW-0067">ATP-binding</keyword>
<dbReference type="Proteomes" id="UP000076218">
    <property type="component" value="Unassembled WGS sequence"/>
</dbReference>
<name>A0A154V0F5_9MICO</name>
<reference evidence="4 5" key="1">
    <citation type="submission" date="2016-01" db="EMBL/GenBank/DDBJ databases">
        <title>Draft genome sequence of Clavibacter michiganensis subsp. tessellarius DOAB 609.</title>
        <authorList>
            <person name="Tambong J.T."/>
        </authorList>
    </citation>
    <scope>NUCLEOTIDE SEQUENCE [LARGE SCALE GENOMIC DNA]</scope>
    <source>
        <strain evidence="4 5">DOAB 609</strain>
    </source>
</reference>
<dbReference type="Gene3D" id="3.30.230.10">
    <property type="match status" value="1"/>
</dbReference>
<dbReference type="InterPro" id="IPR020568">
    <property type="entry name" value="Ribosomal_Su5_D2-typ_SF"/>
</dbReference>
<keyword evidence="1" id="KW-0547">Nucleotide-binding</keyword>
<gene>
    <name evidence="4" type="ORF">AWH51_12185</name>
</gene>
<dbReference type="GO" id="GO:0005975">
    <property type="term" value="P:carbohydrate metabolic process"/>
    <property type="evidence" value="ECO:0007669"/>
    <property type="project" value="UniProtKB-ARBA"/>
</dbReference>
<accession>A0A154V0F5</accession>
<dbReference type="InterPro" id="IPR014721">
    <property type="entry name" value="Ribsml_uS5_D2-typ_fold_subgr"/>
</dbReference>
<dbReference type="InterPro" id="IPR019539">
    <property type="entry name" value="GalKase_N"/>
</dbReference>
<evidence type="ECO:0000259" key="3">
    <source>
        <dbReference type="Pfam" id="PF10509"/>
    </source>
</evidence>
<evidence type="ECO:0000313" key="4">
    <source>
        <dbReference type="EMBL" id="KZC94664.1"/>
    </source>
</evidence>